<reference evidence="2" key="1">
    <citation type="journal article" date="2019" name="Int. J. Syst. Evol. Microbiol.">
        <title>The Global Catalogue of Microorganisms (GCM) 10K type strain sequencing project: providing services to taxonomists for standard genome sequencing and annotation.</title>
        <authorList>
            <consortium name="The Broad Institute Genomics Platform"/>
            <consortium name="The Broad Institute Genome Sequencing Center for Infectious Disease"/>
            <person name="Wu L."/>
            <person name="Ma J."/>
        </authorList>
    </citation>
    <scope>NUCLEOTIDE SEQUENCE [LARGE SCALE GENOMIC DNA]</scope>
    <source>
        <strain evidence="2">JCM 30071</strain>
    </source>
</reference>
<evidence type="ECO:0000313" key="1">
    <source>
        <dbReference type="EMBL" id="GGJ67680.1"/>
    </source>
</evidence>
<evidence type="ECO:0000313" key="2">
    <source>
        <dbReference type="Proteomes" id="UP000634435"/>
    </source>
</evidence>
<accession>A0ABQ2DTU7</accession>
<name>A0ABQ2DTU7_9BACI</name>
<organism evidence="1 2">
    <name type="scientific">Virgibacillus kapii</name>
    <dbReference type="NCBI Taxonomy" id="1638645"/>
    <lineage>
        <taxon>Bacteria</taxon>
        <taxon>Bacillati</taxon>
        <taxon>Bacillota</taxon>
        <taxon>Bacilli</taxon>
        <taxon>Bacillales</taxon>
        <taxon>Bacillaceae</taxon>
        <taxon>Virgibacillus</taxon>
    </lineage>
</organism>
<sequence length="92" mass="11019">MNVMRTINQRFRDLGFQVGIASQVFVRDISQRTSLVVEGKRERGYSTYRYTFYKITYYPKGSYEKVYMENVSPKRVLQRVTSFIYFMEGVRS</sequence>
<protein>
    <submittedName>
        <fullName evidence="1">Uncharacterized protein</fullName>
    </submittedName>
</protein>
<dbReference type="EMBL" id="BMPN01000005">
    <property type="protein sequence ID" value="GGJ67680.1"/>
    <property type="molecule type" value="Genomic_DNA"/>
</dbReference>
<proteinExistence type="predicted"/>
<comment type="caution">
    <text evidence="1">The sequence shown here is derived from an EMBL/GenBank/DDBJ whole genome shotgun (WGS) entry which is preliminary data.</text>
</comment>
<keyword evidence="2" id="KW-1185">Reference proteome</keyword>
<dbReference type="Proteomes" id="UP000634435">
    <property type="component" value="Unassembled WGS sequence"/>
</dbReference>
<gene>
    <name evidence="1" type="primary">yddA</name>
    <name evidence="1" type="ORF">GCM10007111_31950</name>
</gene>